<keyword evidence="15" id="KW-1185">Reference proteome</keyword>
<dbReference type="OrthoDB" id="10252502at2759"/>
<evidence type="ECO:0000256" key="4">
    <source>
        <dbReference type="ARBA" id="ARBA00013795"/>
    </source>
</evidence>
<dbReference type="GO" id="GO:0004376">
    <property type="term" value="F:GPI mannosyltransferase activity"/>
    <property type="evidence" value="ECO:0007669"/>
    <property type="project" value="InterPro"/>
</dbReference>
<evidence type="ECO:0000256" key="9">
    <source>
        <dbReference type="ARBA" id="ARBA00022824"/>
    </source>
</evidence>
<accession>A0A2Z6RAM8</accession>
<keyword evidence="6 12" id="KW-0328">Glycosyltransferase</keyword>
<dbReference type="STRING" id="94130.A0A2Z6RAM8"/>
<feature type="transmembrane region" description="Helical" evidence="12">
    <location>
        <begin position="160"/>
        <end position="182"/>
    </location>
</feature>
<name>A0A2Z6RAM8_9GLOM</name>
<reference evidence="13 15" key="1">
    <citation type="submission" date="2017-11" db="EMBL/GenBank/DDBJ databases">
        <title>The genome of Rhizophagus clarus HR1 reveals common genetic basis of auxotrophy among arbuscular mycorrhizal fungi.</title>
        <authorList>
            <person name="Kobayashi Y."/>
        </authorList>
    </citation>
    <scope>NUCLEOTIDE SEQUENCE [LARGE SCALE GENOMIC DNA]</scope>
    <source>
        <strain evidence="13 15">HR1</strain>
    </source>
</reference>
<dbReference type="GO" id="GO:0005789">
    <property type="term" value="C:endoplasmic reticulum membrane"/>
    <property type="evidence" value="ECO:0007669"/>
    <property type="project" value="UniProtKB-SubCell"/>
</dbReference>
<evidence type="ECO:0000313" key="13">
    <source>
        <dbReference type="EMBL" id="GBB99100.1"/>
    </source>
</evidence>
<dbReference type="Pfam" id="PF04188">
    <property type="entry name" value="Mannosyl_trans2"/>
    <property type="match status" value="1"/>
</dbReference>
<proteinExistence type="inferred from homology"/>
<feature type="transmembrane region" description="Helical" evidence="12">
    <location>
        <begin position="417"/>
        <end position="441"/>
    </location>
</feature>
<gene>
    <name evidence="14" type="ORF">RCL2_001807300</name>
    <name evidence="13" type="ORF">RclHR1_03410013</name>
</gene>
<evidence type="ECO:0000256" key="11">
    <source>
        <dbReference type="ARBA" id="ARBA00023136"/>
    </source>
</evidence>
<reference evidence="14" key="2">
    <citation type="submission" date="2019-10" db="EMBL/GenBank/DDBJ databases">
        <title>Conservation and host-specific expression of non-tandemly repeated heterogenous ribosome RNA gene in arbuscular mycorrhizal fungi.</title>
        <authorList>
            <person name="Maeda T."/>
            <person name="Kobayashi Y."/>
            <person name="Nakagawa T."/>
            <person name="Ezawa T."/>
            <person name="Yamaguchi K."/>
            <person name="Bino T."/>
            <person name="Nishimoto Y."/>
            <person name="Shigenobu S."/>
            <person name="Kawaguchi M."/>
        </authorList>
    </citation>
    <scope>NUCLEOTIDE SEQUENCE</scope>
    <source>
        <strain evidence="14">HR1</strain>
    </source>
</reference>
<comment type="function">
    <text evidence="12">Mannosyltransferase involved in glycosylphosphatidylinositol-anchor biosynthesis.</text>
</comment>
<feature type="transmembrane region" description="Helical" evidence="12">
    <location>
        <begin position="123"/>
        <end position="148"/>
    </location>
</feature>
<evidence type="ECO:0000256" key="5">
    <source>
        <dbReference type="ARBA" id="ARBA00022502"/>
    </source>
</evidence>
<keyword evidence="8 12" id="KW-0812">Transmembrane</keyword>
<evidence type="ECO:0000256" key="7">
    <source>
        <dbReference type="ARBA" id="ARBA00022679"/>
    </source>
</evidence>
<evidence type="ECO:0000256" key="12">
    <source>
        <dbReference type="RuleBase" id="RU363112"/>
    </source>
</evidence>
<evidence type="ECO:0000313" key="15">
    <source>
        <dbReference type="Proteomes" id="UP000247702"/>
    </source>
</evidence>
<dbReference type="GO" id="GO:0031501">
    <property type="term" value="C:mannosyltransferase complex"/>
    <property type="evidence" value="ECO:0007669"/>
    <property type="project" value="TreeGrafter"/>
</dbReference>
<evidence type="ECO:0000256" key="3">
    <source>
        <dbReference type="ARBA" id="ARBA00008698"/>
    </source>
</evidence>
<feature type="transmembrane region" description="Helical" evidence="12">
    <location>
        <begin position="202"/>
        <end position="231"/>
    </location>
</feature>
<dbReference type="GO" id="GO:0000009">
    <property type="term" value="F:alpha-1,6-mannosyltransferase activity"/>
    <property type="evidence" value="ECO:0007669"/>
    <property type="project" value="InterPro"/>
</dbReference>
<dbReference type="Proteomes" id="UP000615446">
    <property type="component" value="Unassembled WGS sequence"/>
</dbReference>
<comment type="similarity">
    <text evidence="3 12">Belongs to the PIGV family.</text>
</comment>
<comment type="subcellular location">
    <subcellularLocation>
        <location evidence="1 12">Endoplasmic reticulum membrane</location>
        <topology evidence="1 12">Multi-pass membrane protein</topology>
    </subcellularLocation>
</comment>
<evidence type="ECO:0000256" key="8">
    <source>
        <dbReference type="ARBA" id="ARBA00022692"/>
    </source>
</evidence>
<dbReference type="Proteomes" id="UP000247702">
    <property type="component" value="Unassembled WGS sequence"/>
</dbReference>
<dbReference type="PANTHER" id="PTHR12468:SF2">
    <property type="entry name" value="GPI MANNOSYLTRANSFERASE 2"/>
    <property type="match status" value="1"/>
</dbReference>
<evidence type="ECO:0000256" key="10">
    <source>
        <dbReference type="ARBA" id="ARBA00022989"/>
    </source>
</evidence>
<feature type="transmembrane region" description="Helical" evidence="12">
    <location>
        <begin position="21"/>
        <end position="40"/>
    </location>
</feature>
<dbReference type="AlphaFoldDB" id="A0A2Z6RAM8"/>
<dbReference type="EMBL" id="BEXD01002680">
    <property type="protein sequence ID" value="GBB99100.1"/>
    <property type="molecule type" value="Genomic_DNA"/>
</dbReference>
<feature type="transmembrane region" description="Helical" evidence="12">
    <location>
        <begin position="243"/>
        <end position="262"/>
    </location>
</feature>
<sequence length="444" mass="52122">MDQNKPFTSNNNKHITLILKLSILSRFLTWIIALISTFIVEDYDSSVDTILASQEDLTIVQNIFNVCFRVFLRWDAFYFTHIGEEGYIYEQEHAFFPLLPLLARGLTNSVFLPLGYFLTYRQIILLSGVLITNVSFILASINLYKLTLLIFNNKEKCEKYALVTSIFYILTPSCMFMSTMYTESLFAFLSFFGMRLFYEGNVWIAAFIWGLSSFTRSNGIVYVGFYVYEFLIKDMNRINIMEIFLRLIKTTILSLIVLFGFLTFESYGYYEYCILNEPRSWCNDKIPVLYSFVQKFYWNVGFLTYYEIKQIPNFLLASPMIILSSYGIYEYSKIDFKRIFTLGLQQEQQQIEIKTPYYTHKLLPFIYLWAVLLLYSITSIHIQVITRFFSSQPTVYWFVAHLFMRSISKEANKLDKILGYGVMVYFVLYGGSGIILFANFFPPA</sequence>
<comment type="pathway">
    <text evidence="2 12">Glycolipid biosynthesis; glycosylphosphatidylinositol-anchor biosynthesis.</text>
</comment>
<keyword evidence="9 12" id="KW-0256">Endoplasmic reticulum</keyword>
<dbReference type="InterPro" id="IPR007315">
    <property type="entry name" value="PIG-V/Gpi18"/>
</dbReference>
<dbReference type="EMBL" id="BLAL01000199">
    <property type="protein sequence ID" value="GES91241.1"/>
    <property type="molecule type" value="Genomic_DNA"/>
</dbReference>
<organism evidence="13 15">
    <name type="scientific">Rhizophagus clarus</name>
    <dbReference type="NCBI Taxonomy" id="94130"/>
    <lineage>
        <taxon>Eukaryota</taxon>
        <taxon>Fungi</taxon>
        <taxon>Fungi incertae sedis</taxon>
        <taxon>Mucoromycota</taxon>
        <taxon>Glomeromycotina</taxon>
        <taxon>Glomeromycetes</taxon>
        <taxon>Glomerales</taxon>
        <taxon>Glomeraceae</taxon>
        <taxon>Rhizophagus</taxon>
    </lineage>
</organism>
<evidence type="ECO:0000313" key="14">
    <source>
        <dbReference type="EMBL" id="GES91241.1"/>
    </source>
</evidence>
<evidence type="ECO:0000256" key="6">
    <source>
        <dbReference type="ARBA" id="ARBA00022676"/>
    </source>
</evidence>
<keyword evidence="10 12" id="KW-1133">Transmembrane helix</keyword>
<keyword evidence="7 12" id="KW-0808">Transferase</keyword>
<protein>
    <recommendedName>
        <fullName evidence="4 12">GPI mannosyltransferase 2</fullName>
        <ecNumber evidence="12">2.4.1.-</ecNumber>
    </recommendedName>
</protein>
<dbReference type="PANTHER" id="PTHR12468">
    <property type="entry name" value="GPI MANNOSYLTRANSFERASE 2"/>
    <property type="match status" value="1"/>
</dbReference>
<comment type="caution">
    <text evidence="13">The sequence shown here is derived from an EMBL/GenBank/DDBJ whole genome shotgun (WGS) entry which is preliminary data.</text>
</comment>
<dbReference type="EC" id="2.4.1.-" evidence="12"/>
<dbReference type="GO" id="GO:0006506">
    <property type="term" value="P:GPI anchor biosynthetic process"/>
    <property type="evidence" value="ECO:0007669"/>
    <property type="project" value="UniProtKB-UniPathway"/>
</dbReference>
<feature type="transmembrane region" description="Helical" evidence="12">
    <location>
        <begin position="362"/>
        <end position="382"/>
    </location>
</feature>
<keyword evidence="11 12" id="KW-0472">Membrane</keyword>
<evidence type="ECO:0000256" key="1">
    <source>
        <dbReference type="ARBA" id="ARBA00004477"/>
    </source>
</evidence>
<evidence type="ECO:0000256" key="2">
    <source>
        <dbReference type="ARBA" id="ARBA00004687"/>
    </source>
</evidence>
<feature type="transmembrane region" description="Helical" evidence="12">
    <location>
        <begin position="311"/>
        <end position="329"/>
    </location>
</feature>
<keyword evidence="5 12" id="KW-0337">GPI-anchor biosynthesis</keyword>
<dbReference type="UniPathway" id="UPA00196"/>